<reference evidence="1 2" key="1">
    <citation type="submission" date="2018-04" db="EMBL/GenBank/DDBJ databases">
        <authorList>
            <person name="Vogel A."/>
        </authorList>
    </citation>
    <scope>NUCLEOTIDE SEQUENCE [LARGE SCALE GENOMIC DNA]</scope>
</reference>
<dbReference type="Proteomes" id="UP000595140">
    <property type="component" value="Unassembled WGS sequence"/>
</dbReference>
<keyword evidence="2" id="KW-1185">Reference proteome</keyword>
<sequence length="181" mass="20344">MCTCTLDKLTDLLEMVLYGELEHDEGVCALYDHIDEIIKNLQSFRNIEGRSNVVGKNEGPLAEDVANIDKPDPSFQEFYTSAGVVIAEYDIPKSVAKVTDADGKQVRSPILIDTIKLIDIVNAIKTEHLVSPRAHKYATCLVSYFHYFAARAKLVQDSKSGRLLWFNILSPVIKHEWEPPP</sequence>
<gene>
    <name evidence="1" type="ORF">CCAM_LOCUS19029</name>
</gene>
<organism evidence="1 2">
    <name type="scientific">Cuscuta campestris</name>
    <dbReference type="NCBI Taxonomy" id="132261"/>
    <lineage>
        <taxon>Eukaryota</taxon>
        <taxon>Viridiplantae</taxon>
        <taxon>Streptophyta</taxon>
        <taxon>Embryophyta</taxon>
        <taxon>Tracheophyta</taxon>
        <taxon>Spermatophyta</taxon>
        <taxon>Magnoliopsida</taxon>
        <taxon>eudicotyledons</taxon>
        <taxon>Gunneridae</taxon>
        <taxon>Pentapetalae</taxon>
        <taxon>asterids</taxon>
        <taxon>lamiids</taxon>
        <taxon>Solanales</taxon>
        <taxon>Convolvulaceae</taxon>
        <taxon>Cuscuteae</taxon>
        <taxon>Cuscuta</taxon>
        <taxon>Cuscuta subgen. Grammica</taxon>
        <taxon>Cuscuta sect. Cleistogrammica</taxon>
    </lineage>
</organism>
<dbReference type="EMBL" id="OOIL02001646">
    <property type="protein sequence ID" value="VFQ77253.1"/>
    <property type="molecule type" value="Genomic_DNA"/>
</dbReference>
<dbReference type="AlphaFoldDB" id="A0A484LLA8"/>
<name>A0A484LLA8_9ASTE</name>
<protein>
    <submittedName>
        <fullName evidence="1">Uncharacterized protein</fullName>
    </submittedName>
</protein>
<proteinExistence type="predicted"/>
<evidence type="ECO:0000313" key="1">
    <source>
        <dbReference type="EMBL" id="VFQ77253.1"/>
    </source>
</evidence>
<accession>A0A484LLA8</accession>
<evidence type="ECO:0000313" key="2">
    <source>
        <dbReference type="Proteomes" id="UP000595140"/>
    </source>
</evidence>